<organism evidence="1 2">
    <name type="scientific">Catharanthus roseus</name>
    <name type="common">Madagascar periwinkle</name>
    <name type="synonym">Vinca rosea</name>
    <dbReference type="NCBI Taxonomy" id="4058"/>
    <lineage>
        <taxon>Eukaryota</taxon>
        <taxon>Viridiplantae</taxon>
        <taxon>Streptophyta</taxon>
        <taxon>Embryophyta</taxon>
        <taxon>Tracheophyta</taxon>
        <taxon>Spermatophyta</taxon>
        <taxon>Magnoliopsida</taxon>
        <taxon>eudicotyledons</taxon>
        <taxon>Gunneridae</taxon>
        <taxon>Pentapetalae</taxon>
        <taxon>asterids</taxon>
        <taxon>lamiids</taxon>
        <taxon>Gentianales</taxon>
        <taxon>Apocynaceae</taxon>
        <taxon>Rauvolfioideae</taxon>
        <taxon>Vinceae</taxon>
        <taxon>Catharanthinae</taxon>
        <taxon>Catharanthus</taxon>
    </lineage>
</organism>
<sequence length="1014" mass="111004">MSDEGEKTCPLCAEEMDLTDQQLKPCKCGYEICVWCWHHIMDMAEKDDSEGRCPACRAPYNKEKIVGMAASCERLVAEMSMEKKVRSQKGKNKTTEGRKQLSSVRVIQRNLVYIVGLPLNLADEDLLQRKEYFAQYGKVLKVSISRTAAGTIQHFANNTCSVYITYSKEEEAVRCIQSVHGYILEGRPLRACFGTTKYCHAWLRNVPCSNPDCLYLHEIGSQEDSFTKDEIISAYTRSRVQQITGATNSTQRRSGNVLPAPADDYCNNSSSSSAKPITKNAANNSTSSIRISPPNSSSGRSVALPAGASWGTRASSSQPASGSLPSSNGPFKNKLDTVNGPVTFSSALACSNLSPTSHSDVVKKLGLDDESHSTQEESKPTSETAKHLSSDRLTSLSDGPLAAACHTTTTSSKPHSPRATRDKDKFGSLQPIAAASVNLSLESGGVGSVKDTKDNADEKCENSRTEISSGGLDGHQGLEHGYIDNTRELLTSQSATTAVVPGSEFCVSGTKSDLGLDSEIPQMQAISVDDKDDVLSFDNQRLKDPEVVTDSSYFKKFSHSLHPSNSVRGLSPLFNGSLGVNENFQIVDKKVESISQSTSTPVFYSGYPENQSHNFASLSNNVEHPYIFSHDDKTKNNGRFESELSSVGRNGAADIGESSIISNILSLDLDSWDESLTSPHNFAKLLGEPDKRQQSLGVSNPWKLQQSNQSRFSFAREEEPAIQALDTESSLNYVEQAFRPDSYGREFANKTSYHLDRFGSRNGFSLANAEEPDPYSSHPYFSSSKIPASRSQVSAPPGFSTPNRAPPPGFTSHERLDHASVNSLSGHHMFEASSLLRNQYQAPQSGNLVSNGDIEFMDPAILAVGKGRLPDGLHSSGLDMRSNISSQLNTFESDARLQLLMQRSLSSHQNPRFEMGDPFSSLADTFRIPSRVMEQSLANNLSPFPQVGLPQSRNTLMSNGHWDSWNEVQGGNNMGMSELLRSERLGFNKFYNGYEDSKLRMPSQGDLYNRTFGI</sequence>
<evidence type="ECO:0000313" key="2">
    <source>
        <dbReference type="Proteomes" id="UP001060085"/>
    </source>
</evidence>
<protein>
    <submittedName>
        <fullName evidence="1">Uncharacterized protein</fullName>
    </submittedName>
</protein>
<reference evidence="2" key="1">
    <citation type="journal article" date="2023" name="Nat. Plants">
        <title>Single-cell RNA sequencing provides a high-resolution roadmap for understanding the multicellular compartmentation of specialized metabolism.</title>
        <authorList>
            <person name="Sun S."/>
            <person name="Shen X."/>
            <person name="Li Y."/>
            <person name="Li Y."/>
            <person name="Wang S."/>
            <person name="Li R."/>
            <person name="Zhang H."/>
            <person name="Shen G."/>
            <person name="Guo B."/>
            <person name="Wei J."/>
            <person name="Xu J."/>
            <person name="St-Pierre B."/>
            <person name="Chen S."/>
            <person name="Sun C."/>
        </authorList>
    </citation>
    <scope>NUCLEOTIDE SEQUENCE [LARGE SCALE GENOMIC DNA]</scope>
</reference>
<dbReference type="EMBL" id="CM044704">
    <property type="protein sequence ID" value="KAI5666149.1"/>
    <property type="molecule type" value="Genomic_DNA"/>
</dbReference>
<name>A0ACC0B0M4_CATRO</name>
<keyword evidence="2" id="KW-1185">Reference proteome</keyword>
<gene>
    <name evidence="1" type="ORF">M9H77_16002</name>
</gene>
<accession>A0ACC0B0M4</accession>
<evidence type="ECO:0000313" key="1">
    <source>
        <dbReference type="EMBL" id="KAI5666149.1"/>
    </source>
</evidence>
<comment type="caution">
    <text evidence="1">The sequence shown here is derived from an EMBL/GenBank/DDBJ whole genome shotgun (WGS) entry which is preliminary data.</text>
</comment>
<dbReference type="Proteomes" id="UP001060085">
    <property type="component" value="Linkage Group LG04"/>
</dbReference>
<proteinExistence type="predicted"/>